<geneLocation type="plasmid" evidence="2">
    <name>pnp7-2</name>
</geneLocation>
<evidence type="ECO:0000313" key="1">
    <source>
        <dbReference type="EMBL" id="ATR79885.1"/>
    </source>
</evidence>
<dbReference type="Proteomes" id="UP000229340">
    <property type="component" value="Plasmid pNP7-2"/>
</dbReference>
<sequence>MSGSGGGINTYNDYSNRPTVRDGVAVDGVKDVCDLYIPTQLANPDPNLVQTLSVNNKLNVVLNNQTKVVTAQDNNQQVVGIIAPPNLKKLIECIQQGNIYVATIIKINGGHITVEIHRSI</sequence>
<dbReference type="EMBL" id="CP024445">
    <property type="protein sequence ID" value="ATR79885.1"/>
    <property type="molecule type" value="Genomic_DNA"/>
</dbReference>
<name>A0A2D2LXX2_FAUOS</name>
<keyword evidence="1" id="KW-0614">Plasmid</keyword>
<accession>A0A2D2LXX2</accession>
<organism evidence="1 2">
    <name type="scientific">Faucicola osloensis</name>
    <name type="common">Moraxella osloensis</name>
    <dbReference type="NCBI Taxonomy" id="34062"/>
    <lineage>
        <taxon>Bacteria</taxon>
        <taxon>Pseudomonadati</taxon>
        <taxon>Pseudomonadota</taxon>
        <taxon>Gammaproteobacteria</taxon>
        <taxon>Moraxellales</taxon>
        <taxon>Moraxellaceae</taxon>
        <taxon>Faucicola</taxon>
    </lineage>
</organism>
<dbReference type="RefSeq" id="WP_100271213.1">
    <property type="nucleotide sequence ID" value="NZ_CP024445.1"/>
</dbReference>
<gene>
    <name evidence="1" type="ORF">NP7_11055</name>
</gene>
<dbReference type="AlphaFoldDB" id="A0A2D2LXX2"/>
<proteinExistence type="predicted"/>
<protein>
    <submittedName>
        <fullName evidence="1">Uncharacterized protein</fullName>
    </submittedName>
</protein>
<reference evidence="2" key="1">
    <citation type="submission" date="2017-10" db="EMBL/GenBank/DDBJ databases">
        <title>Complete genome sequence of Moraxella osloensis NP7 isolated from human skin.</title>
        <authorList>
            <person name="Lee K."/>
            <person name="Lim J.Y."/>
            <person name="Hwang I."/>
        </authorList>
    </citation>
    <scope>NUCLEOTIDE SEQUENCE [LARGE SCALE GENOMIC DNA]</scope>
    <source>
        <strain evidence="2">NP7</strain>
        <plasmid evidence="2">pnp7-2</plasmid>
    </source>
</reference>
<evidence type="ECO:0000313" key="2">
    <source>
        <dbReference type="Proteomes" id="UP000229340"/>
    </source>
</evidence>